<protein>
    <recommendedName>
        <fullName evidence="1">F-box associated beta-propeller type 3 domain-containing protein</fullName>
    </recommendedName>
</protein>
<dbReference type="InterPro" id="IPR017451">
    <property type="entry name" value="F-box-assoc_interact_dom"/>
</dbReference>
<evidence type="ECO:0000313" key="2">
    <source>
        <dbReference type="EMBL" id="GKV41813.1"/>
    </source>
</evidence>
<sequence length="207" mass="24249">MCFYDKVDLRGQCTIKIYTFRNRRTQRRYQRRIRPFPYYIYDRGYITRQAVLVGSALHWVAYRDCNGRTPPFVVAFDLTTEEFYVIELPEKTRATVVGAFEGCLTVTHPKDDEVVDIWVMKEYMVMASWTHQFRISILDKSNGSLINPYRYMRPLAASLRNGNKILFQSGRGLLWYDPENDKLDFVDNSCPQLRDGISIALCSWPTG</sequence>
<keyword evidence="3" id="KW-1185">Reference proteome</keyword>
<accession>A0AAV5LWF4</accession>
<name>A0AAV5LWF4_9ROSI</name>
<dbReference type="InterPro" id="IPR013187">
    <property type="entry name" value="F-box-assoc_dom_typ3"/>
</dbReference>
<comment type="caution">
    <text evidence="2">The sequence shown here is derived from an EMBL/GenBank/DDBJ whole genome shotgun (WGS) entry which is preliminary data.</text>
</comment>
<evidence type="ECO:0000259" key="1">
    <source>
        <dbReference type="Pfam" id="PF08268"/>
    </source>
</evidence>
<feature type="domain" description="F-box associated beta-propeller type 3" evidence="1">
    <location>
        <begin position="14"/>
        <end position="132"/>
    </location>
</feature>
<organism evidence="2 3">
    <name type="scientific">Rubroshorea leprosula</name>
    <dbReference type="NCBI Taxonomy" id="152421"/>
    <lineage>
        <taxon>Eukaryota</taxon>
        <taxon>Viridiplantae</taxon>
        <taxon>Streptophyta</taxon>
        <taxon>Embryophyta</taxon>
        <taxon>Tracheophyta</taxon>
        <taxon>Spermatophyta</taxon>
        <taxon>Magnoliopsida</taxon>
        <taxon>eudicotyledons</taxon>
        <taxon>Gunneridae</taxon>
        <taxon>Pentapetalae</taxon>
        <taxon>rosids</taxon>
        <taxon>malvids</taxon>
        <taxon>Malvales</taxon>
        <taxon>Dipterocarpaceae</taxon>
        <taxon>Rubroshorea</taxon>
    </lineage>
</organism>
<dbReference type="AlphaFoldDB" id="A0AAV5LWF4"/>
<dbReference type="Pfam" id="PF08268">
    <property type="entry name" value="FBA_3"/>
    <property type="match status" value="1"/>
</dbReference>
<dbReference type="EMBL" id="BPVZ01000153">
    <property type="protein sequence ID" value="GKV41813.1"/>
    <property type="molecule type" value="Genomic_DNA"/>
</dbReference>
<reference evidence="2 3" key="1">
    <citation type="journal article" date="2021" name="Commun. Biol.">
        <title>The genome of Shorea leprosula (Dipterocarpaceae) highlights the ecological relevance of drought in aseasonal tropical rainforests.</title>
        <authorList>
            <person name="Ng K.K.S."/>
            <person name="Kobayashi M.J."/>
            <person name="Fawcett J.A."/>
            <person name="Hatakeyama M."/>
            <person name="Paape T."/>
            <person name="Ng C.H."/>
            <person name="Ang C.C."/>
            <person name="Tnah L.H."/>
            <person name="Lee C.T."/>
            <person name="Nishiyama T."/>
            <person name="Sese J."/>
            <person name="O'Brien M.J."/>
            <person name="Copetti D."/>
            <person name="Mohd Noor M.I."/>
            <person name="Ong R.C."/>
            <person name="Putra M."/>
            <person name="Sireger I.Z."/>
            <person name="Indrioko S."/>
            <person name="Kosugi Y."/>
            <person name="Izuno A."/>
            <person name="Isagi Y."/>
            <person name="Lee S.L."/>
            <person name="Shimizu K.K."/>
        </authorList>
    </citation>
    <scope>NUCLEOTIDE SEQUENCE [LARGE SCALE GENOMIC DNA]</scope>
    <source>
        <strain evidence="2">214</strain>
    </source>
</reference>
<dbReference type="Proteomes" id="UP001054252">
    <property type="component" value="Unassembled WGS sequence"/>
</dbReference>
<dbReference type="InterPro" id="IPR050796">
    <property type="entry name" value="SCF_F-box_component"/>
</dbReference>
<dbReference type="PANTHER" id="PTHR31672">
    <property type="entry name" value="BNACNNG10540D PROTEIN"/>
    <property type="match status" value="1"/>
</dbReference>
<dbReference type="PANTHER" id="PTHR31672:SF13">
    <property type="entry name" value="F-BOX PROTEIN CPR30-LIKE"/>
    <property type="match status" value="1"/>
</dbReference>
<evidence type="ECO:0000313" key="3">
    <source>
        <dbReference type="Proteomes" id="UP001054252"/>
    </source>
</evidence>
<dbReference type="NCBIfam" id="TIGR01640">
    <property type="entry name" value="F_box_assoc_1"/>
    <property type="match status" value="1"/>
</dbReference>
<proteinExistence type="predicted"/>
<gene>
    <name evidence="2" type="ORF">SLEP1_g49304</name>
</gene>